<accession>A0A5R9EFX9</accession>
<reference evidence="7 8" key="1">
    <citation type="submission" date="2019-05" db="EMBL/GenBank/DDBJ databases">
        <title>The metagenome of a microbial culture collection derived from dairy environment covers the genomic content of the human microbiome.</title>
        <authorList>
            <person name="Roder T."/>
            <person name="Wuthrich D."/>
            <person name="Sattari Z."/>
            <person name="Von Ah U."/>
            <person name="Bar C."/>
            <person name="Ronchi F."/>
            <person name="Macpherson A.J."/>
            <person name="Ganal-Vonarburg S.C."/>
            <person name="Bruggmann R."/>
            <person name="Vergeres G."/>
        </authorList>
    </citation>
    <scope>NUCLEOTIDE SEQUENCE [LARGE SCALE GENOMIC DNA]</scope>
    <source>
        <strain evidence="7 8">FAM 24227</strain>
    </source>
</reference>
<evidence type="ECO:0000313" key="7">
    <source>
        <dbReference type="EMBL" id="TLQ48999.1"/>
    </source>
</evidence>
<feature type="coiled-coil region" evidence="6">
    <location>
        <begin position="18"/>
        <end position="52"/>
    </location>
</feature>
<evidence type="ECO:0000256" key="6">
    <source>
        <dbReference type="SAM" id="Coils"/>
    </source>
</evidence>
<sequence length="119" mass="13860">MRDKNNYLEMFDEAETHLLQLSDTVAQLREVIDNLVEENNKLRMSNNDLKSLLIKFQTDAQEEVTEGEEDSQTSSGRESLLGFYNEGIHVCHEFFGSRRSSNEQCLFCQEILERLENHS</sequence>
<keyword evidence="6" id="KW-0175">Coiled coil</keyword>
<evidence type="ECO:0000313" key="8">
    <source>
        <dbReference type="Proteomes" id="UP000306420"/>
    </source>
</evidence>
<dbReference type="PIRSF" id="PIRSF021439">
    <property type="entry name" value="DUF972"/>
    <property type="match status" value="1"/>
</dbReference>
<dbReference type="GO" id="GO:0006260">
    <property type="term" value="P:DNA replication"/>
    <property type="evidence" value="ECO:0007669"/>
    <property type="project" value="UniProtKB-KW"/>
</dbReference>
<evidence type="ECO:0000256" key="4">
    <source>
        <dbReference type="ARBA" id="ARBA00022833"/>
    </source>
</evidence>
<dbReference type="Pfam" id="PF06156">
    <property type="entry name" value="YabA"/>
    <property type="match status" value="1"/>
</dbReference>
<dbReference type="Proteomes" id="UP000306420">
    <property type="component" value="Unassembled WGS sequence"/>
</dbReference>
<evidence type="ECO:0000256" key="3">
    <source>
        <dbReference type="ARBA" id="ARBA00022723"/>
    </source>
</evidence>
<dbReference type="RefSeq" id="WP_138403893.1">
    <property type="nucleotide sequence ID" value="NZ_VBSP01000005.1"/>
</dbReference>
<keyword evidence="4" id="KW-0862">Zinc</keyword>
<gene>
    <name evidence="7" type="ORF">FEZ33_02905</name>
</gene>
<evidence type="ECO:0000256" key="1">
    <source>
        <dbReference type="ARBA" id="ARBA00022490"/>
    </source>
</evidence>
<dbReference type="InterPro" id="IPR010377">
    <property type="entry name" value="YabA"/>
</dbReference>
<evidence type="ECO:0000256" key="5">
    <source>
        <dbReference type="ARBA" id="ARBA00022880"/>
    </source>
</evidence>
<keyword evidence="2" id="KW-0235">DNA replication</keyword>
<dbReference type="EMBL" id="VBSP01000005">
    <property type="protein sequence ID" value="TLQ48999.1"/>
    <property type="molecule type" value="Genomic_DNA"/>
</dbReference>
<keyword evidence="3" id="KW-0479">Metal-binding</keyword>
<comment type="caution">
    <text evidence="7">The sequence shown here is derived from an EMBL/GenBank/DDBJ whole genome shotgun (WGS) entry which is preliminary data.</text>
</comment>
<dbReference type="GO" id="GO:0046872">
    <property type="term" value="F:metal ion binding"/>
    <property type="evidence" value="ECO:0007669"/>
    <property type="project" value="UniProtKB-KW"/>
</dbReference>
<dbReference type="AlphaFoldDB" id="A0A5R9EFX9"/>
<evidence type="ECO:0000256" key="2">
    <source>
        <dbReference type="ARBA" id="ARBA00022705"/>
    </source>
</evidence>
<keyword evidence="1" id="KW-0963">Cytoplasm</keyword>
<keyword evidence="5" id="KW-0236">DNA replication inhibitor</keyword>
<organism evidence="7 8">
    <name type="scientific">Ruoffia tabacinasalis</name>
    <dbReference type="NCBI Taxonomy" id="87458"/>
    <lineage>
        <taxon>Bacteria</taxon>
        <taxon>Bacillati</taxon>
        <taxon>Bacillota</taxon>
        <taxon>Bacilli</taxon>
        <taxon>Lactobacillales</taxon>
        <taxon>Aerococcaceae</taxon>
        <taxon>Ruoffia</taxon>
    </lineage>
</organism>
<dbReference type="GO" id="GO:0008156">
    <property type="term" value="P:negative regulation of DNA replication"/>
    <property type="evidence" value="ECO:0007669"/>
    <property type="project" value="UniProtKB-KW"/>
</dbReference>
<proteinExistence type="predicted"/>
<protein>
    <submittedName>
        <fullName evidence="7">DNA replication initiation control protein YabA</fullName>
    </submittedName>
</protein>
<dbReference type="OrthoDB" id="2112130at2"/>
<name>A0A5R9EFX9_9LACT</name>